<evidence type="ECO:0000313" key="3">
    <source>
        <dbReference type="Proteomes" id="UP000262029"/>
    </source>
</evidence>
<dbReference type="GeneID" id="61750947"/>
<proteinExistence type="predicted"/>
<evidence type="ECO:0000313" key="2">
    <source>
        <dbReference type="EMBL" id="RXI25821.1"/>
    </source>
</evidence>
<dbReference type="InterPro" id="IPR008023">
    <property type="entry name" value="DUF748"/>
</dbReference>
<protein>
    <submittedName>
        <fullName evidence="1">DUF748 domain-containing membrane protein</fullName>
    </submittedName>
</protein>
<evidence type="ECO:0000313" key="4">
    <source>
        <dbReference type="Proteomes" id="UP000290580"/>
    </source>
</evidence>
<gene>
    <name evidence="1" type="ORF">ASKIR_1196</name>
    <name evidence="2" type="ORF">CP959_05830</name>
</gene>
<dbReference type="Gene3D" id="3.30.1330.60">
    <property type="entry name" value="OmpA-like domain"/>
    <property type="match status" value="1"/>
</dbReference>
<dbReference type="InterPro" id="IPR052894">
    <property type="entry name" value="AsmA-related"/>
</dbReference>
<dbReference type="AlphaFoldDB" id="A0AAD0WNJ8"/>
<accession>A0AAD0WNJ8</accession>
<sequence length="704" mass="81174">MKKIAKILSALVVFYLLLGFFLVPFIAKKLIISNLDKTLVTTTKIDKIYFNPLSFELNIKNFALIYEEDTIFSLKNLYIDIATLKSLEERHLRVRDITLDEAYINIVDNNAEINFAHLLKENEKSLETKETEKKSENSFDFFVYKISLKNSKIDYSKVVDDEKFNINLKDLNYTIYDFGTYKNYLSSNNLEAIINQNSKLSIKAGIKLNPLNIDGQIKIDDLKINDLLAFDKKLFNFKINDESNINLILNYNVNLEDNLKLKLFSKLFEINNTKVIKDDDEILYLNKFAVEDTNIDLDLKNIDINLIKFDDLTTNMILNKDGSNFSNLINSKKEENQENLEEEKNENDKSWDFKISNLNIENLNYNLIDNITKSSLKIDSLNLNTKDIDFINSSFDFKNLDFDILNLNFTNENIIFHTKSNSTTDKFETDISNIKANISPKDKLYKFDLDAIVDRYGVLNSKNLLNIHDFKEFSDIKLILKNINIGNFSTYSSKYLGRKLDGGRLDLNLDYDIKNSNLKAKNELIIKNIEFTDSVVSENAIVLPLDLAVVLLEDLSKTIDINLPVSGNISDPQFSLAKIIWKSFLNLMTKVATAPFSVVASMFNFSEDEIKSVHFTKNENEITPVQKETLDKIAMILNSKKELGINFSASFNEKEEKEEHSILRALNIKEYLIKEKGVDERQILIDNQSVKTKSNIDLNIKLLK</sequence>
<dbReference type="EMBL" id="CP032099">
    <property type="protein sequence ID" value="AXX85002.1"/>
    <property type="molecule type" value="Genomic_DNA"/>
</dbReference>
<dbReference type="RefSeq" id="WP_115588306.1">
    <property type="nucleotide sequence ID" value="NZ_CP032099.1"/>
</dbReference>
<dbReference type="EMBL" id="NXIC01000003">
    <property type="protein sequence ID" value="RXI25821.1"/>
    <property type="molecule type" value="Genomic_DNA"/>
</dbReference>
<dbReference type="Proteomes" id="UP000290580">
    <property type="component" value="Unassembled WGS sequence"/>
</dbReference>
<organism evidence="1 3">
    <name type="scientific">Aliarcobacter skirrowii CCUG 10374</name>
    <dbReference type="NCBI Taxonomy" id="1032239"/>
    <lineage>
        <taxon>Bacteria</taxon>
        <taxon>Pseudomonadati</taxon>
        <taxon>Campylobacterota</taxon>
        <taxon>Epsilonproteobacteria</taxon>
        <taxon>Campylobacterales</taxon>
        <taxon>Arcobacteraceae</taxon>
        <taxon>Aliarcobacter</taxon>
    </lineage>
</organism>
<name>A0AAD0WNJ8_9BACT</name>
<reference evidence="1 3" key="2">
    <citation type="submission" date="2018-08" db="EMBL/GenBank/DDBJ databases">
        <title>Complete genome of the Arcobacter skirrowii type strain LMG 6621.</title>
        <authorList>
            <person name="Miller W.G."/>
            <person name="Yee E."/>
            <person name="Bono J.L."/>
        </authorList>
    </citation>
    <scope>NUCLEOTIDE SEQUENCE [LARGE SCALE GENOMIC DNA]</scope>
    <source>
        <strain evidence="1 3">CCUG 10374</strain>
    </source>
</reference>
<dbReference type="GO" id="GO:0005886">
    <property type="term" value="C:plasma membrane"/>
    <property type="evidence" value="ECO:0007669"/>
    <property type="project" value="TreeGrafter"/>
</dbReference>
<dbReference type="PANTHER" id="PTHR30441">
    <property type="entry name" value="DUF748 DOMAIN-CONTAINING PROTEIN"/>
    <property type="match status" value="1"/>
</dbReference>
<dbReference type="Proteomes" id="UP000262029">
    <property type="component" value="Chromosome"/>
</dbReference>
<keyword evidence="4" id="KW-1185">Reference proteome</keyword>
<dbReference type="InterPro" id="IPR036737">
    <property type="entry name" value="OmpA-like_sf"/>
</dbReference>
<dbReference type="PANTHER" id="PTHR30441:SF8">
    <property type="entry name" value="DUF748 DOMAIN-CONTAINING PROTEIN"/>
    <property type="match status" value="1"/>
</dbReference>
<reference evidence="2 4" key="1">
    <citation type="submission" date="2017-09" db="EMBL/GenBank/DDBJ databases">
        <title>Genomics of the genus Arcobacter.</title>
        <authorList>
            <person name="Perez-Cataluna A."/>
            <person name="Figueras M.J."/>
            <person name="Salas-Masso N."/>
        </authorList>
    </citation>
    <scope>NUCLEOTIDE SEQUENCE [LARGE SCALE GENOMIC DNA]</scope>
    <source>
        <strain evidence="2 4">LMG 6621</strain>
    </source>
</reference>
<dbReference type="GO" id="GO:0090313">
    <property type="term" value="P:regulation of protein targeting to membrane"/>
    <property type="evidence" value="ECO:0007669"/>
    <property type="project" value="TreeGrafter"/>
</dbReference>
<dbReference type="Pfam" id="PF05359">
    <property type="entry name" value="DUF748"/>
    <property type="match status" value="1"/>
</dbReference>
<evidence type="ECO:0000313" key="1">
    <source>
        <dbReference type="EMBL" id="AXX85002.1"/>
    </source>
</evidence>